<dbReference type="InterPro" id="IPR015422">
    <property type="entry name" value="PyrdxlP-dep_Trfase_small"/>
</dbReference>
<evidence type="ECO:0000313" key="7">
    <source>
        <dbReference type="EMBL" id="MCM6775359.1"/>
    </source>
</evidence>
<evidence type="ECO:0000256" key="2">
    <source>
        <dbReference type="ARBA" id="ARBA00010447"/>
    </source>
</evidence>
<dbReference type="PROSITE" id="PS00595">
    <property type="entry name" value="AA_TRANSFER_CLASS_5"/>
    <property type="match status" value="1"/>
</dbReference>
<proteinExistence type="inferred from homology"/>
<dbReference type="AlphaFoldDB" id="A0A9X2IY65"/>
<evidence type="ECO:0000313" key="8">
    <source>
        <dbReference type="Proteomes" id="UP001139157"/>
    </source>
</evidence>
<protein>
    <submittedName>
        <fullName evidence="7">Aminotransferase class V-fold PLP-dependent enzyme</fullName>
    </submittedName>
</protein>
<dbReference type="Gene3D" id="3.90.1150.10">
    <property type="entry name" value="Aspartate Aminotransferase, domain 1"/>
    <property type="match status" value="2"/>
</dbReference>
<evidence type="ECO:0000256" key="4">
    <source>
        <dbReference type="ARBA" id="ARBA00050776"/>
    </source>
</evidence>
<evidence type="ECO:0000256" key="5">
    <source>
        <dbReference type="RuleBase" id="RU004504"/>
    </source>
</evidence>
<dbReference type="Proteomes" id="UP001139157">
    <property type="component" value="Unassembled WGS sequence"/>
</dbReference>
<dbReference type="Gene3D" id="3.40.640.10">
    <property type="entry name" value="Type I PLP-dependent aspartate aminotransferase-like (Major domain)"/>
    <property type="match status" value="1"/>
</dbReference>
<dbReference type="InterPro" id="IPR015424">
    <property type="entry name" value="PyrdxlP-dep_Trfase"/>
</dbReference>
<dbReference type="InterPro" id="IPR015421">
    <property type="entry name" value="PyrdxlP-dep_Trfase_major"/>
</dbReference>
<dbReference type="InterPro" id="IPR020578">
    <property type="entry name" value="Aminotrans_V_PyrdxlP_BS"/>
</dbReference>
<dbReference type="SUPFAM" id="SSF53383">
    <property type="entry name" value="PLP-dependent transferases"/>
    <property type="match status" value="1"/>
</dbReference>
<reference evidence="7" key="1">
    <citation type="submission" date="2022-06" db="EMBL/GenBank/DDBJ databases">
        <title>Novel species in genus nocardia.</title>
        <authorList>
            <person name="Li F."/>
        </authorList>
    </citation>
    <scope>NUCLEOTIDE SEQUENCE</scope>
    <source>
        <strain evidence="7">CDC141</strain>
    </source>
</reference>
<sequence length="405" mass="43837">MTTMTDPDKILDRLAHWQRGLREQFPIIANNPRLAYLDSASTTQKPAAVLDAVTDYLTTGNANAGRGSYPWATATTARIEAARDRVRKALDDTGTESSVEFVGGTSDGLRAVARDWLADLLADGDEIIVPFGDHEANLRPWLDLRQDLAHKGIRITVLPMPVDAASGDYDHRALPSIVTARTRFVAVTHVHHVFGTDLNVHRVREAVGPNVPICLDAAQSVGHLPVSVTDLDVDFVVFSGHKMLALPGVGAVWARNRRGPRFALRGWAGTPNVVGIVSMTAAFDWLDGAGLADIGAWTTALGVRLTDGLAQLAGVRVLGCQNSLTADSPVQRRQGIVTFRHTRVRSDDLGFVLADQGIMVRADSHCQAGRKSDDHAVRVSAHVYNTPEEIDRVLDVVRMCEGAMS</sequence>
<keyword evidence="7" id="KW-0032">Aminotransferase</keyword>
<gene>
    <name evidence="7" type="ORF">NDR86_17950</name>
</gene>
<keyword evidence="7" id="KW-0808">Transferase</keyword>
<comment type="catalytic activity">
    <reaction evidence="4">
        <text>(sulfur carrier)-H + L-cysteine = (sulfur carrier)-SH + L-alanine</text>
        <dbReference type="Rhea" id="RHEA:43892"/>
        <dbReference type="Rhea" id="RHEA-COMP:14737"/>
        <dbReference type="Rhea" id="RHEA-COMP:14739"/>
        <dbReference type="ChEBI" id="CHEBI:29917"/>
        <dbReference type="ChEBI" id="CHEBI:35235"/>
        <dbReference type="ChEBI" id="CHEBI:57972"/>
        <dbReference type="ChEBI" id="CHEBI:64428"/>
        <dbReference type="EC" id="2.8.1.7"/>
    </reaction>
</comment>
<evidence type="ECO:0000256" key="3">
    <source>
        <dbReference type="ARBA" id="ARBA00022898"/>
    </source>
</evidence>
<name>A0A9X2IY65_9NOCA</name>
<evidence type="ECO:0000259" key="6">
    <source>
        <dbReference type="Pfam" id="PF00266"/>
    </source>
</evidence>
<feature type="domain" description="Aminotransferase class V" evidence="6">
    <location>
        <begin position="36"/>
        <end position="393"/>
    </location>
</feature>
<dbReference type="PANTHER" id="PTHR43586">
    <property type="entry name" value="CYSTEINE DESULFURASE"/>
    <property type="match status" value="1"/>
</dbReference>
<keyword evidence="3" id="KW-0663">Pyridoxal phosphate</keyword>
<dbReference type="Pfam" id="PF00266">
    <property type="entry name" value="Aminotran_5"/>
    <property type="match status" value="1"/>
</dbReference>
<dbReference type="GO" id="GO:0008483">
    <property type="term" value="F:transaminase activity"/>
    <property type="evidence" value="ECO:0007669"/>
    <property type="project" value="UniProtKB-KW"/>
</dbReference>
<accession>A0A9X2IY65</accession>
<dbReference type="InterPro" id="IPR000192">
    <property type="entry name" value="Aminotrans_V_dom"/>
</dbReference>
<dbReference type="RefSeq" id="WP_251913580.1">
    <property type="nucleotide sequence ID" value="NZ_JAMRXG010000007.1"/>
</dbReference>
<dbReference type="PANTHER" id="PTHR43586:SF8">
    <property type="entry name" value="CYSTEINE DESULFURASE 1, CHLOROPLASTIC"/>
    <property type="match status" value="1"/>
</dbReference>
<dbReference type="GO" id="GO:0031071">
    <property type="term" value="F:cysteine desulfurase activity"/>
    <property type="evidence" value="ECO:0007669"/>
    <property type="project" value="UniProtKB-EC"/>
</dbReference>
<organism evidence="7 8">
    <name type="scientific">Nocardia pulmonis</name>
    <dbReference type="NCBI Taxonomy" id="2951408"/>
    <lineage>
        <taxon>Bacteria</taxon>
        <taxon>Bacillati</taxon>
        <taxon>Actinomycetota</taxon>
        <taxon>Actinomycetes</taxon>
        <taxon>Mycobacteriales</taxon>
        <taxon>Nocardiaceae</taxon>
        <taxon>Nocardia</taxon>
    </lineage>
</organism>
<comment type="similarity">
    <text evidence="2">Belongs to the class-V pyridoxal-phosphate-dependent aminotransferase family. Csd subfamily.</text>
</comment>
<dbReference type="EMBL" id="JAMRXG010000007">
    <property type="protein sequence ID" value="MCM6775359.1"/>
    <property type="molecule type" value="Genomic_DNA"/>
</dbReference>
<keyword evidence="8" id="KW-1185">Reference proteome</keyword>
<evidence type="ECO:0000256" key="1">
    <source>
        <dbReference type="ARBA" id="ARBA00001933"/>
    </source>
</evidence>
<comment type="caution">
    <text evidence="7">The sequence shown here is derived from an EMBL/GenBank/DDBJ whole genome shotgun (WGS) entry which is preliminary data.</text>
</comment>
<comment type="cofactor">
    <cofactor evidence="1 5">
        <name>pyridoxal 5'-phosphate</name>
        <dbReference type="ChEBI" id="CHEBI:597326"/>
    </cofactor>
</comment>